<dbReference type="Proteomes" id="UP000482800">
    <property type="component" value="Unassembled WGS sequence"/>
</dbReference>
<comment type="caution">
    <text evidence="2">The sequence shown here is derived from an EMBL/GenBank/DDBJ whole genome shotgun (WGS) entry which is preliminary data.</text>
</comment>
<accession>A0A6V8K5R2</accession>
<evidence type="ECO:0000313" key="2">
    <source>
        <dbReference type="EMBL" id="GFJ77638.1"/>
    </source>
</evidence>
<gene>
    <name evidence="2" type="ORF">Phou_018180</name>
</gene>
<keyword evidence="3" id="KW-1185">Reference proteome</keyword>
<evidence type="ECO:0000256" key="1">
    <source>
        <dbReference type="SAM" id="MobiDB-lite"/>
    </source>
</evidence>
<name>A0A6V8K5R2_9ACTN</name>
<dbReference type="EMBL" id="BLPF01000001">
    <property type="protein sequence ID" value="GFJ77638.1"/>
    <property type="molecule type" value="Genomic_DNA"/>
</dbReference>
<proteinExistence type="predicted"/>
<reference evidence="2 3" key="2">
    <citation type="submission" date="2020-03" db="EMBL/GenBank/DDBJ databases">
        <authorList>
            <person name="Ichikawa N."/>
            <person name="Kimura A."/>
            <person name="Kitahashi Y."/>
            <person name="Uohara A."/>
        </authorList>
    </citation>
    <scope>NUCLEOTIDE SEQUENCE [LARGE SCALE GENOMIC DNA]</scope>
    <source>
        <strain evidence="2 3">NBRC 108639</strain>
    </source>
</reference>
<reference evidence="2 3" key="1">
    <citation type="submission" date="2020-03" db="EMBL/GenBank/DDBJ databases">
        <title>Whole genome shotgun sequence of Phytohabitans houttuyneae NBRC 108639.</title>
        <authorList>
            <person name="Komaki H."/>
            <person name="Tamura T."/>
        </authorList>
    </citation>
    <scope>NUCLEOTIDE SEQUENCE [LARGE SCALE GENOMIC DNA]</scope>
    <source>
        <strain evidence="2 3">NBRC 108639</strain>
    </source>
</reference>
<dbReference type="AlphaFoldDB" id="A0A6V8K5R2"/>
<protein>
    <submittedName>
        <fullName evidence="2">Uncharacterized protein</fullName>
    </submittedName>
</protein>
<organism evidence="2 3">
    <name type="scientific">Phytohabitans houttuyneae</name>
    <dbReference type="NCBI Taxonomy" id="1076126"/>
    <lineage>
        <taxon>Bacteria</taxon>
        <taxon>Bacillati</taxon>
        <taxon>Actinomycetota</taxon>
        <taxon>Actinomycetes</taxon>
        <taxon>Micromonosporales</taxon>
        <taxon>Micromonosporaceae</taxon>
    </lineage>
</organism>
<evidence type="ECO:0000313" key="3">
    <source>
        <dbReference type="Proteomes" id="UP000482800"/>
    </source>
</evidence>
<feature type="region of interest" description="Disordered" evidence="1">
    <location>
        <begin position="1"/>
        <end position="29"/>
    </location>
</feature>
<sequence>MVRTVAPAASPSAVQDLGTLPLPRGRHNRLSTHRRFLTRTAPTTPKAHGGEQTLTVSLGDQLTLTVAGLGQDEVRVHHHRSVSLVFPAPLMSQSSAGKGAATSGALTYLGGPGTLRSTYEDLRAWPSPHQRL</sequence>